<dbReference type="GO" id="GO:0003677">
    <property type="term" value="F:DNA binding"/>
    <property type="evidence" value="ECO:0007669"/>
    <property type="project" value="UniProtKB-KW"/>
</dbReference>
<protein>
    <submittedName>
        <fullName evidence="11">ATP-dependent Lhr-like helicase</fullName>
        <ecNumber evidence="11">3.6.4.-</ecNumber>
    </submittedName>
</protein>
<comment type="caution">
    <text evidence="11">The sequence shown here is derived from an EMBL/GenBank/DDBJ whole genome shotgun (WGS) entry which is preliminary data.</text>
</comment>
<dbReference type="InterPro" id="IPR013701">
    <property type="entry name" value="Lhr-like_DEAD/DEAH_assoc"/>
</dbReference>
<dbReference type="InterPro" id="IPR011545">
    <property type="entry name" value="DEAD/DEAH_box_helicase_dom"/>
</dbReference>
<dbReference type="SUPFAM" id="SSF52540">
    <property type="entry name" value="P-loop containing nucleoside triphosphate hydrolases"/>
    <property type="match status" value="1"/>
</dbReference>
<evidence type="ECO:0000256" key="5">
    <source>
        <dbReference type="ARBA" id="ARBA00022840"/>
    </source>
</evidence>
<dbReference type="InterPro" id="IPR055367">
    <property type="entry name" value="WH4_Lhr"/>
</dbReference>
<dbReference type="SMART" id="SM00490">
    <property type="entry name" value="HELICc"/>
    <property type="match status" value="1"/>
</dbReference>
<name>A0A7Y9PGI6_9BACT</name>
<keyword evidence="6" id="KW-0238">DNA-binding</keyword>
<dbReference type="PROSITE" id="PS51192">
    <property type="entry name" value="HELICASE_ATP_BIND_1"/>
    <property type="match status" value="1"/>
</dbReference>
<dbReference type="Pfam" id="PF00271">
    <property type="entry name" value="Helicase_C"/>
    <property type="match status" value="1"/>
</dbReference>
<gene>
    <name evidence="11" type="ORF">HDF17_001577</name>
</gene>
<dbReference type="InterPro" id="IPR052511">
    <property type="entry name" value="ATP-dep_Helicase"/>
</dbReference>
<evidence type="ECO:0000259" key="9">
    <source>
        <dbReference type="PROSITE" id="PS51192"/>
    </source>
</evidence>
<dbReference type="EC" id="3.6.4.-" evidence="11"/>
<dbReference type="RefSeq" id="WP_179489431.1">
    <property type="nucleotide sequence ID" value="NZ_JACCCW010000001.1"/>
</dbReference>
<keyword evidence="4 11" id="KW-0347">Helicase</keyword>
<dbReference type="Gene3D" id="3.40.50.300">
    <property type="entry name" value="P-loop containing nucleotide triphosphate hydrolases"/>
    <property type="match status" value="2"/>
</dbReference>
<keyword evidence="1" id="KW-0547">Nucleotide-binding</keyword>
<keyword evidence="2" id="KW-0227">DNA damage</keyword>
<dbReference type="InterPro" id="IPR027417">
    <property type="entry name" value="P-loop_NTPase"/>
</dbReference>
<accession>A0A7Y9PGI6</accession>
<keyword evidence="12" id="KW-1185">Reference proteome</keyword>
<feature type="domain" description="Helicase ATP-binding" evidence="9">
    <location>
        <begin position="33"/>
        <end position="242"/>
    </location>
</feature>
<dbReference type="Pfam" id="PF00270">
    <property type="entry name" value="DEAD"/>
    <property type="match status" value="1"/>
</dbReference>
<evidence type="ECO:0000256" key="7">
    <source>
        <dbReference type="ARBA" id="ARBA00023204"/>
    </source>
</evidence>
<evidence type="ECO:0000256" key="3">
    <source>
        <dbReference type="ARBA" id="ARBA00022801"/>
    </source>
</evidence>
<dbReference type="GO" id="GO:0006281">
    <property type="term" value="P:DNA repair"/>
    <property type="evidence" value="ECO:0007669"/>
    <property type="project" value="UniProtKB-KW"/>
</dbReference>
<feature type="domain" description="Helicase C-terminal" evidence="10">
    <location>
        <begin position="278"/>
        <end position="435"/>
    </location>
</feature>
<evidence type="ECO:0000256" key="4">
    <source>
        <dbReference type="ARBA" id="ARBA00022806"/>
    </source>
</evidence>
<dbReference type="PANTHER" id="PTHR47962:SF5">
    <property type="entry name" value="ATP-DEPENDENT HELICASE LHR-RELATED"/>
    <property type="match status" value="1"/>
</dbReference>
<evidence type="ECO:0000256" key="6">
    <source>
        <dbReference type="ARBA" id="ARBA00023125"/>
    </source>
</evidence>
<dbReference type="GO" id="GO:0016887">
    <property type="term" value="F:ATP hydrolysis activity"/>
    <property type="evidence" value="ECO:0007669"/>
    <property type="project" value="TreeGrafter"/>
</dbReference>
<dbReference type="SMART" id="SM00487">
    <property type="entry name" value="DEXDc"/>
    <property type="match status" value="1"/>
</dbReference>
<keyword evidence="3 11" id="KW-0378">Hydrolase</keyword>
<dbReference type="Pfam" id="PF08494">
    <property type="entry name" value="DEAD_assoc"/>
    <property type="match status" value="1"/>
</dbReference>
<dbReference type="InterPro" id="IPR055368">
    <property type="entry name" value="WH3_Lhr"/>
</dbReference>
<evidence type="ECO:0000256" key="8">
    <source>
        <dbReference type="ARBA" id="ARBA00023235"/>
    </source>
</evidence>
<dbReference type="Pfam" id="PF19306">
    <property type="entry name" value="WHD_Lhr"/>
    <property type="match status" value="1"/>
</dbReference>
<dbReference type="InterPro" id="IPR014001">
    <property type="entry name" value="Helicase_ATP-bd"/>
</dbReference>
<sequence length="1467" mass="161877">MQIPKELAWAHPVTAEWFVKKFGTPTEPQTHGWPSILAGEATLISAPTGSGKTLTAFLVCIDKLLRQSIEGSLSPCTQVIYVSPLKALSNDIQKNLDGPLAEIQQLALERGYLSTGIRTGVRTGDTLPKERAAMLRHPPHILVTTPESLYILLTAGKSREHLRRVHTVIVDEIHAIADDKRGAHLALSLERLEALVCGENKLSPGASLTGLDQPPQRIGLSATQNPIELVAHFLTGVHEGRKPATIIQVGQRRELDIAIEVPSDELGSVTTTGMWEEIFDKLAAHAQNHRSTLVFVNTRRLVEKISFALAERLGSEHVAAHHGSLSRTLRLDAEQRLKRGEIKILIATASLELGIDIGDIDLVCQIATTRAVAVAMQRVGRAGHWRGAIPKGRLFATTRDDLLEQAALIRKMRAGELDQLEIPPQPIDVLIQQIVAACGAESWDQDALYNIVRRAYSYRNLTREHFDELITLLNHGIESSRGRYGAYLIHDGIQGQLHPRRGARMIAISNGGAIPDVALYSVILQPEGVQIATLDEHFAVDSSPGDVILLGNASWRIQRIEAAGRVLVEDAHGAPPSLPFWEGEAPQRTAVLCDGVGELREQISALTSNTSPGYISPAQPEVAAVIAWLMETCGVCESGALQLITYIVTGRAVLGAVPSKTTIIAERFFDEGGGMQLILHAPFGGRVNKAWGLALRKRFCRGFNFELQAAATDNGINISLAEQHSFPLSDVFQFLTEHTAQELLEQAAIASPIFKNRWRWAAGRSLQLLRFSKGKRIAPQIQRTRSEDLMASVFPQAAACFETLVGDIQIPDHPLVREVMQDVLHEAMDLDGLIQVLRGIQDGSIRCLAVDTPVPSQFAHELLNANPYAFLDDAGLEERRARAVSLRRTLPDSVLQEAGRLDQHAIDTVRRECWPDLRDEHELHDLLQSLVALPLSTIDTDDARHWPTFYERLTRTGRAQTIDCNGTPCWIATEQLPAVTVLWDLPIHAIKTVTKEDAIKRCVQGWLQILGPTTANDLAKRLSLAAADVYQAFLAMEMQGLLLRGNFERPATTDDCEIEWCERRILQRIHRLTLGTLRKQVEPVTPAVYMRWLLGWQHLAPQTQLSGEEGVLEALSQLEGFEAPAIEWERTLLPSRIANYDPRWLDQLCLSGAVGWGRVSPHPAWSTGDGAAPRRVIPTNAAPVTFYIRDSADWLPHALAQQCVEEAKLQQALSPEALQLRTLLQQRGACFSNDIQRILDLTRTQTQHALWELATAGLAAADGFDQLRIMMDPRRKPTTAAPNKKTRSSAGRWSLFNEELHAASSVIERARRTDAALESAARMLLTRYGVLFRDLLARESNAPKWRDLLGILRRLEARGEIRGGRFVTGFGGEQFALPQAVESLRSARHRDSLDILTVAAADPMNLAGIVVPGERIAAVPGRQVRYRNGVVFEEEPATSSRDATQPDIEGITPVVLPTAEPSALRLF</sequence>
<keyword evidence="7" id="KW-0234">DNA repair</keyword>
<evidence type="ECO:0000259" key="10">
    <source>
        <dbReference type="PROSITE" id="PS51194"/>
    </source>
</evidence>
<dbReference type="Pfam" id="PF23234">
    <property type="entry name" value="WHD_4th_Lhr"/>
    <property type="match status" value="1"/>
</dbReference>
<evidence type="ECO:0000256" key="2">
    <source>
        <dbReference type="ARBA" id="ARBA00022763"/>
    </source>
</evidence>
<dbReference type="Pfam" id="PF23235">
    <property type="entry name" value="WHD_3rd_Lhr"/>
    <property type="match status" value="1"/>
</dbReference>
<proteinExistence type="predicted"/>
<dbReference type="PANTHER" id="PTHR47962">
    <property type="entry name" value="ATP-DEPENDENT HELICASE LHR-RELATED-RELATED"/>
    <property type="match status" value="1"/>
</dbReference>
<evidence type="ECO:0000313" key="12">
    <source>
        <dbReference type="Proteomes" id="UP000589520"/>
    </source>
</evidence>
<reference evidence="11 12" key="1">
    <citation type="submission" date="2020-07" db="EMBL/GenBank/DDBJ databases">
        <title>Genomic Encyclopedia of Type Strains, Phase IV (KMG-V): Genome sequencing to study the core and pangenomes of soil and plant-associated prokaryotes.</title>
        <authorList>
            <person name="Whitman W."/>
        </authorList>
    </citation>
    <scope>NUCLEOTIDE SEQUENCE [LARGE SCALE GENOMIC DNA]</scope>
    <source>
        <strain evidence="11 12">X4EP2</strain>
    </source>
</reference>
<dbReference type="PROSITE" id="PS51194">
    <property type="entry name" value="HELICASE_CTER"/>
    <property type="match status" value="1"/>
</dbReference>
<keyword evidence="5" id="KW-0067">ATP-binding</keyword>
<evidence type="ECO:0000313" key="11">
    <source>
        <dbReference type="EMBL" id="NYF79290.1"/>
    </source>
</evidence>
<dbReference type="GO" id="GO:0004386">
    <property type="term" value="F:helicase activity"/>
    <property type="evidence" value="ECO:0007669"/>
    <property type="project" value="UniProtKB-KW"/>
</dbReference>
<dbReference type="CDD" id="cd18796">
    <property type="entry name" value="SF2_C_LHR"/>
    <property type="match status" value="1"/>
</dbReference>
<dbReference type="InterPro" id="IPR045628">
    <property type="entry name" value="Lhr_WH_dom"/>
</dbReference>
<dbReference type="InterPro" id="IPR001650">
    <property type="entry name" value="Helicase_C-like"/>
</dbReference>
<evidence type="ECO:0000256" key="1">
    <source>
        <dbReference type="ARBA" id="ARBA00022741"/>
    </source>
</evidence>
<organism evidence="11 12">
    <name type="scientific">Granulicella arctica</name>
    <dbReference type="NCBI Taxonomy" id="940613"/>
    <lineage>
        <taxon>Bacteria</taxon>
        <taxon>Pseudomonadati</taxon>
        <taxon>Acidobacteriota</taxon>
        <taxon>Terriglobia</taxon>
        <taxon>Terriglobales</taxon>
        <taxon>Acidobacteriaceae</taxon>
        <taxon>Granulicella</taxon>
    </lineage>
</organism>
<dbReference type="EMBL" id="JACCCW010000001">
    <property type="protein sequence ID" value="NYF79290.1"/>
    <property type="molecule type" value="Genomic_DNA"/>
</dbReference>
<dbReference type="GO" id="GO:0005524">
    <property type="term" value="F:ATP binding"/>
    <property type="evidence" value="ECO:0007669"/>
    <property type="project" value="UniProtKB-KW"/>
</dbReference>
<dbReference type="Proteomes" id="UP000589520">
    <property type="component" value="Unassembled WGS sequence"/>
</dbReference>
<keyword evidence="8" id="KW-0413">Isomerase</keyword>